<feature type="domain" description="Aminoacyl-tRNA synthetase class Ia" evidence="11">
    <location>
        <begin position="431"/>
        <end position="632"/>
    </location>
</feature>
<evidence type="ECO:0000256" key="7">
    <source>
        <dbReference type="ARBA" id="ARBA00023146"/>
    </source>
</evidence>
<dbReference type="Gene3D" id="3.40.50.620">
    <property type="entry name" value="HUPs"/>
    <property type="match status" value="2"/>
</dbReference>
<dbReference type="InterPro" id="IPR002302">
    <property type="entry name" value="Leu-tRNA-ligase"/>
</dbReference>
<sequence>MGSTEETDVYPFRLAEARWQKYWDEQGLYNTKTDASRKKYYVLEMFPYPSAKLHVGHMRPYSITDAIARFKIMQGYNVLHPIGYDSFGMPAEIAAVERNIHPFEWTRKCIETIRGQFRRLGYSYDWRREVITCDPGYYRWSQYFFLKMFEKGLAYRKKSPANWCPKCSTVLANEQVIDGRCWRCGSTVIQNELEQWFLRITSYADRLLDFSNLNDWPERVLLMQKNWIGRSEGVEIKFSVQCPVSSVQLKNKDLMVFTTRPDTIFGATYVVLSAGHPLVSDILKISENSLLKDFIARTGSKDITVTTMIDMEKEGVFTGFYAINPVNREKIPIWIANYVLMGYGTGAIMAVPTHDQRDFEFAKKYNLPMRIVIQDPGSSIQDPAEMKEAYEGEGTLVNSGQFNGIPNLQAIEKISDWMEKEKMGSRQVNYRLRDWCISRQRYWGTPIPVIYCKKCGMVPVPEKDLPVRLPEKINITGKGSSPLARAEDFVKCSCPKCGGSAERETDTMDTFICSSWYFLRYTSVNSDDAAFHKEDSDYWMPVDQYVGGVEHAILHLLYSRFFVKFLKDIGEVKCEEPFVNLLAHGMVVKDGAKISKSKGNIVDPDIIIDRYGADVMRLFMLFAAPPEPDLEWNDEGIEGASRFLNRVWRLVKQYPVSRPARLAGKPSIQCPAENDKKIQRKLQQTIKKVTEDLERFHFNTAIASLMEMTNLIGQSPSKEVLEKIILLLAPFVPHFSEECWAVLGNKPSIFGIPWPGYDKDAIREEESLIIVQVDGKLRDRVPVPAGAVEEDVRKIVLAREKVSRWLENRKIANIVFIKDKLLNIVTSQ</sequence>
<dbReference type="EC" id="6.1.1.4" evidence="9"/>
<reference evidence="15" key="1">
    <citation type="submission" date="2017-09" db="EMBL/GenBank/DDBJ databases">
        <title>Depth-based differentiation of microbial function through sediment-hosted aquifers and enrichment of novel symbionts in the deep terrestrial subsurface.</title>
        <authorList>
            <person name="Probst A.J."/>
            <person name="Ladd B."/>
            <person name="Jarett J.K."/>
            <person name="Geller-Mcgrath D.E."/>
            <person name="Sieber C.M.K."/>
            <person name="Emerson J.B."/>
            <person name="Anantharaman K."/>
            <person name="Thomas B.C."/>
            <person name="Malmstrom R."/>
            <person name="Stieglmeier M."/>
            <person name="Klingl A."/>
            <person name="Woyke T."/>
            <person name="Ryan C.M."/>
            <person name="Banfield J.F."/>
        </authorList>
    </citation>
    <scope>NUCLEOTIDE SEQUENCE [LARGE SCALE GENOMIC DNA]</scope>
</reference>
<dbReference type="SUPFAM" id="SSF47323">
    <property type="entry name" value="Anticodon-binding domain of a subclass of class I aminoacyl-tRNA synthetases"/>
    <property type="match status" value="1"/>
</dbReference>
<accession>A0A2M7SB25</accession>
<evidence type="ECO:0000256" key="4">
    <source>
        <dbReference type="ARBA" id="ARBA00022741"/>
    </source>
</evidence>
<evidence type="ECO:0000259" key="13">
    <source>
        <dbReference type="Pfam" id="PF13603"/>
    </source>
</evidence>
<feature type="short sequence motif" description="'HIGH' region" evidence="9">
    <location>
        <begin position="47"/>
        <end position="57"/>
    </location>
</feature>
<dbReference type="GO" id="GO:0002161">
    <property type="term" value="F:aminoacyl-tRNA deacylase activity"/>
    <property type="evidence" value="ECO:0007669"/>
    <property type="project" value="InterPro"/>
</dbReference>
<feature type="short sequence motif" description="'KMSKS' region" evidence="9">
    <location>
        <begin position="593"/>
        <end position="597"/>
    </location>
</feature>
<feature type="domain" description="Methionyl/Valyl/Leucyl/Isoleucyl-tRNA synthetase anticodon-binding" evidence="12">
    <location>
        <begin position="675"/>
        <end position="787"/>
    </location>
</feature>
<dbReference type="CDD" id="cd00812">
    <property type="entry name" value="LeuRS_core"/>
    <property type="match status" value="1"/>
</dbReference>
<organism evidence="14 15">
    <name type="scientific">Candidatus Desantisbacteria bacterium CG_4_10_14_0_8_um_filter_48_22</name>
    <dbReference type="NCBI Taxonomy" id="1974543"/>
    <lineage>
        <taxon>Bacteria</taxon>
        <taxon>Candidatus Desantisiibacteriota</taxon>
    </lineage>
</organism>
<protein>
    <recommendedName>
        <fullName evidence="9">Leucine--tRNA ligase</fullName>
        <ecNumber evidence="9">6.1.1.4</ecNumber>
    </recommendedName>
    <alternativeName>
        <fullName evidence="9">Leucyl-tRNA synthetase</fullName>
        <shortName evidence="9">LeuRS</shortName>
    </alternativeName>
</protein>
<dbReference type="SUPFAM" id="SSF52374">
    <property type="entry name" value="Nucleotidylyl transferase"/>
    <property type="match status" value="1"/>
</dbReference>
<evidence type="ECO:0000256" key="2">
    <source>
        <dbReference type="ARBA" id="ARBA00022490"/>
    </source>
</evidence>
<keyword evidence="7 9" id="KW-0030">Aminoacyl-tRNA synthetase</keyword>
<dbReference type="AlphaFoldDB" id="A0A2M7SB25"/>
<dbReference type="GO" id="GO:0004823">
    <property type="term" value="F:leucine-tRNA ligase activity"/>
    <property type="evidence" value="ECO:0007669"/>
    <property type="project" value="UniProtKB-UniRule"/>
</dbReference>
<evidence type="ECO:0000256" key="1">
    <source>
        <dbReference type="ARBA" id="ARBA00005594"/>
    </source>
</evidence>
<keyword evidence="5 9" id="KW-0067">ATP-binding</keyword>
<dbReference type="Proteomes" id="UP000229307">
    <property type="component" value="Unassembled WGS sequence"/>
</dbReference>
<dbReference type="GO" id="GO:0005829">
    <property type="term" value="C:cytosol"/>
    <property type="evidence" value="ECO:0007669"/>
    <property type="project" value="TreeGrafter"/>
</dbReference>
<feature type="domain" description="Aminoacyl-tRNA synthetase class Ia" evidence="11">
    <location>
        <begin position="19"/>
        <end position="215"/>
    </location>
</feature>
<dbReference type="FunFam" id="3.40.50.620:FF:000003">
    <property type="entry name" value="Leucine--tRNA ligase"/>
    <property type="match status" value="1"/>
</dbReference>
<dbReference type="EMBL" id="PFMR01000171">
    <property type="protein sequence ID" value="PIZ16684.1"/>
    <property type="molecule type" value="Genomic_DNA"/>
</dbReference>
<keyword evidence="3 9" id="KW-0436">Ligase</keyword>
<dbReference type="InterPro" id="IPR014729">
    <property type="entry name" value="Rossmann-like_a/b/a_fold"/>
</dbReference>
<dbReference type="FunFam" id="3.40.50.620:FF:000100">
    <property type="entry name" value="probable leucine--tRNA ligase, mitochondrial"/>
    <property type="match status" value="1"/>
</dbReference>
<keyword evidence="2 9" id="KW-0963">Cytoplasm</keyword>
<comment type="catalytic activity">
    <reaction evidence="8 9">
        <text>tRNA(Leu) + L-leucine + ATP = L-leucyl-tRNA(Leu) + AMP + diphosphate</text>
        <dbReference type="Rhea" id="RHEA:11688"/>
        <dbReference type="Rhea" id="RHEA-COMP:9613"/>
        <dbReference type="Rhea" id="RHEA-COMP:9622"/>
        <dbReference type="ChEBI" id="CHEBI:30616"/>
        <dbReference type="ChEBI" id="CHEBI:33019"/>
        <dbReference type="ChEBI" id="CHEBI:57427"/>
        <dbReference type="ChEBI" id="CHEBI:78442"/>
        <dbReference type="ChEBI" id="CHEBI:78494"/>
        <dbReference type="ChEBI" id="CHEBI:456215"/>
        <dbReference type="EC" id="6.1.1.4"/>
    </reaction>
</comment>
<evidence type="ECO:0000256" key="8">
    <source>
        <dbReference type="ARBA" id="ARBA00047469"/>
    </source>
</evidence>
<dbReference type="HAMAP" id="MF_00049_B">
    <property type="entry name" value="Leu_tRNA_synth_B"/>
    <property type="match status" value="1"/>
</dbReference>
<evidence type="ECO:0000256" key="6">
    <source>
        <dbReference type="ARBA" id="ARBA00022917"/>
    </source>
</evidence>
<dbReference type="GO" id="GO:0005524">
    <property type="term" value="F:ATP binding"/>
    <property type="evidence" value="ECO:0007669"/>
    <property type="project" value="UniProtKB-UniRule"/>
</dbReference>
<keyword evidence="4 9" id="KW-0547">Nucleotide-binding</keyword>
<feature type="domain" description="Leucyl-tRNA synthetase editing" evidence="13">
    <location>
        <begin position="225"/>
        <end position="419"/>
    </location>
</feature>
<keyword evidence="6 9" id="KW-0648">Protein biosynthesis</keyword>
<dbReference type="Gene3D" id="1.10.730.10">
    <property type="entry name" value="Isoleucyl-tRNA Synthetase, Domain 1"/>
    <property type="match status" value="1"/>
</dbReference>
<dbReference type="InterPro" id="IPR002300">
    <property type="entry name" value="aa-tRNA-synth_Ia"/>
</dbReference>
<evidence type="ECO:0000313" key="15">
    <source>
        <dbReference type="Proteomes" id="UP000229307"/>
    </source>
</evidence>
<evidence type="ECO:0000259" key="11">
    <source>
        <dbReference type="Pfam" id="PF00133"/>
    </source>
</evidence>
<evidence type="ECO:0000256" key="3">
    <source>
        <dbReference type="ARBA" id="ARBA00022598"/>
    </source>
</evidence>
<dbReference type="Gene3D" id="3.10.20.590">
    <property type="match status" value="1"/>
</dbReference>
<gene>
    <name evidence="9" type="primary">leuS</name>
    <name evidence="14" type="ORF">COY52_06480</name>
</gene>
<dbReference type="Pfam" id="PF00133">
    <property type="entry name" value="tRNA-synt_1"/>
    <property type="match status" value="2"/>
</dbReference>
<dbReference type="PRINTS" id="PR00985">
    <property type="entry name" value="TRNASYNTHLEU"/>
</dbReference>
<dbReference type="PANTHER" id="PTHR43740">
    <property type="entry name" value="LEUCYL-TRNA SYNTHETASE"/>
    <property type="match status" value="1"/>
</dbReference>
<dbReference type="InterPro" id="IPR009008">
    <property type="entry name" value="Val/Leu/Ile-tRNA-synth_edit"/>
</dbReference>
<proteinExistence type="inferred from homology"/>
<dbReference type="InterPro" id="IPR013155">
    <property type="entry name" value="M/V/L/I-tRNA-synth_anticd-bd"/>
</dbReference>
<feature type="binding site" evidence="9">
    <location>
        <position position="596"/>
    </location>
    <ligand>
        <name>ATP</name>
        <dbReference type="ChEBI" id="CHEBI:30616"/>
    </ligand>
</feature>
<dbReference type="Pfam" id="PF08264">
    <property type="entry name" value="Anticodon_1"/>
    <property type="match status" value="1"/>
</dbReference>
<dbReference type="GO" id="GO:0006429">
    <property type="term" value="P:leucyl-tRNA aminoacylation"/>
    <property type="evidence" value="ECO:0007669"/>
    <property type="project" value="UniProtKB-UniRule"/>
</dbReference>
<dbReference type="Pfam" id="PF13603">
    <property type="entry name" value="tRNA-synt_1_2"/>
    <property type="match status" value="1"/>
</dbReference>
<dbReference type="InterPro" id="IPR001412">
    <property type="entry name" value="aa-tRNA-synth_I_CS"/>
</dbReference>
<evidence type="ECO:0000256" key="5">
    <source>
        <dbReference type="ARBA" id="ARBA00022840"/>
    </source>
</evidence>
<evidence type="ECO:0000313" key="14">
    <source>
        <dbReference type="EMBL" id="PIZ16684.1"/>
    </source>
</evidence>
<dbReference type="SUPFAM" id="SSF50677">
    <property type="entry name" value="ValRS/IleRS/LeuRS editing domain"/>
    <property type="match status" value="1"/>
</dbReference>
<dbReference type="InterPro" id="IPR025709">
    <property type="entry name" value="Leu_tRNA-synth_edit"/>
</dbReference>
<evidence type="ECO:0000256" key="9">
    <source>
        <dbReference type="HAMAP-Rule" id="MF_00049"/>
    </source>
</evidence>
<evidence type="ECO:0000256" key="10">
    <source>
        <dbReference type="RuleBase" id="RU363035"/>
    </source>
</evidence>
<dbReference type="InterPro" id="IPR009080">
    <property type="entry name" value="tRNAsynth_Ia_anticodon-bd"/>
</dbReference>
<dbReference type="PANTHER" id="PTHR43740:SF2">
    <property type="entry name" value="LEUCINE--TRNA LIGASE, MITOCHONDRIAL"/>
    <property type="match status" value="1"/>
</dbReference>
<comment type="subcellular location">
    <subcellularLocation>
        <location evidence="9">Cytoplasm</location>
    </subcellularLocation>
</comment>
<comment type="similarity">
    <text evidence="1 9 10">Belongs to the class-I aminoacyl-tRNA synthetase family.</text>
</comment>
<dbReference type="NCBIfam" id="TIGR00396">
    <property type="entry name" value="leuS_bact"/>
    <property type="match status" value="1"/>
</dbReference>
<comment type="caution">
    <text evidence="14">The sequence shown here is derived from an EMBL/GenBank/DDBJ whole genome shotgun (WGS) entry which is preliminary data.</text>
</comment>
<evidence type="ECO:0000259" key="12">
    <source>
        <dbReference type="Pfam" id="PF08264"/>
    </source>
</evidence>
<dbReference type="FunFam" id="1.10.730.10:FF:000002">
    <property type="entry name" value="Leucine--tRNA ligase"/>
    <property type="match status" value="1"/>
</dbReference>
<dbReference type="PROSITE" id="PS00178">
    <property type="entry name" value="AA_TRNA_LIGASE_I"/>
    <property type="match status" value="1"/>
</dbReference>
<dbReference type="CDD" id="cd07958">
    <property type="entry name" value="Anticodon_Ia_Leu_BEm"/>
    <property type="match status" value="1"/>
</dbReference>
<name>A0A2M7SB25_9BACT</name>